<keyword evidence="2" id="KW-0238">DNA-binding</keyword>
<dbReference type="EMBL" id="CP017717">
    <property type="protein sequence ID" value="AQZ62930.1"/>
    <property type="molecule type" value="Genomic_DNA"/>
</dbReference>
<dbReference type="Gene3D" id="1.10.443.10">
    <property type="entry name" value="Intergrase catalytic core"/>
    <property type="match status" value="1"/>
</dbReference>
<dbReference type="InterPro" id="IPR002104">
    <property type="entry name" value="Integrase_catalytic"/>
</dbReference>
<protein>
    <submittedName>
        <fullName evidence="5">Integrase</fullName>
    </submittedName>
</protein>
<dbReference type="STRING" id="1909395.BKM31_16990"/>
<dbReference type="Pfam" id="PF00589">
    <property type="entry name" value="Phage_integrase"/>
    <property type="match status" value="1"/>
</dbReference>
<dbReference type="PANTHER" id="PTHR30349">
    <property type="entry name" value="PHAGE INTEGRASE-RELATED"/>
    <property type="match status" value="1"/>
</dbReference>
<gene>
    <name evidence="5" type="ORF">BKM31_16990</name>
</gene>
<evidence type="ECO:0000259" key="4">
    <source>
        <dbReference type="PROSITE" id="PS51898"/>
    </source>
</evidence>
<dbReference type="Proteomes" id="UP000190797">
    <property type="component" value="Chromosome"/>
</dbReference>
<accession>A0A1U9ZYB7</accession>
<dbReference type="GO" id="GO:0006310">
    <property type="term" value="P:DNA recombination"/>
    <property type="evidence" value="ECO:0007669"/>
    <property type="project" value="UniProtKB-KW"/>
</dbReference>
<keyword evidence="3" id="KW-0233">DNA recombination</keyword>
<reference evidence="6" key="1">
    <citation type="journal article" date="2017" name="Med. Chem. Commun.">
        <title>Nonomuraea sp. ATCC 55076 harbours the largest actinomycete chromosome to date and the kistamicin biosynthetic gene cluster.</title>
        <authorList>
            <person name="Nazari B."/>
            <person name="Forneris C.C."/>
            <person name="Gibson M.I."/>
            <person name="Moon K."/>
            <person name="Schramma K.R."/>
            <person name="Seyedsayamdost M.R."/>
        </authorList>
    </citation>
    <scope>NUCLEOTIDE SEQUENCE [LARGE SCALE GENOMIC DNA]</scope>
    <source>
        <strain evidence="6">ATCC 55076</strain>
    </source>
</reference>
<dbReference type="GO" id="GO:0003677">
    <property type="term" value="F:DNA binding"/>
    <property type="evidence" value="ECO:0007669"/>
    <property type="project" value="UniProtKB-KW"/>
</dbReference>
<evidence type="ECO:0000313" key="6">
    <source>
        <dbReference type="Proteomes" id="UP000190797"/>
    </source>
</evidence>
<comment type="similarity">
    <text evidence="1">Belongs to the 'phage' integrase family.</text>
</comment>
<dbReference type="SUPFAM" id="SSF56349">
    <property type="entry name" value="DNA breaking-rejoining enzymes"/>
    <property type="match status" value="1"/>
</dbReference>
<evidence type="ECO:0000256" key="1">
    <source>
        <dbReference type="ARBA" id="ARBA00008857"/>
    </source>
</evidence>
<evidence type="ECO:0000256" key="2">
    <source>
        <dbReference type="ARBA" id="ARBA00023125"/>
    </source>
</evidence>
<dbReference type="InterPro" id="IPR013762">
    <property type="entry name" value="Integrase-like_cat_sf"/>
</dbReference>
<dbReference type="AlphaFoldDB" id="A0A1U9ZYB7"/>
<dbReference type="PANTHER" id="PTHR30349:SF41">
    <property type="entry name" value="INTEGRASE_RECOMBINASE PROTEIN MJ0367-RELATED"/>
    <property type="match status" value="1"/>
</dbReference>
<sequence length="371" mass="42641">MSAQGSEPPGSARLELCHGVALLHPEDAVLEAMLSGWEKQQRGGRRLQPDTVESRKSIVRRFVSYTNEYPWRWSAGDMDEWSAQLVMIDRLAESTIRSYQGAIRMFCDYITSPHYRWANECQARFGTHPVQICQEWNTTAHLVEYEGGPGRRPLSRQECQALFDYADEQVERAIRLGRKGALTAYRDATVLKVIYAWGLRCTEASKLDRHDWYRNPQAPELGRFGMLNVRWGKRSRGSAPKRRMVASVMPWAVVAVEDYLTNIRPRFGLKDHPAMWITERGGRLRSREIEERFATYRDALGMDEDLTPHCLRHSHVTHQIEDGVDPKFVQEQVGHRFASTTAMYTGVGSDFMNTALRRHLDAGLVSKEEER</sequence>
<name>A0A1U9ZYB7_9ACTN</name>
<evidence type="ECO:0000256" key="3">
    <source>
        <dbReference type="ARBA" id="ARBA00023172"/>
    </source>
</evidence>
<evidence type="ECO:0000313" key="5">
    <source>
        <dbReference type="EMBL" id="AQZ62930.1"/>
    </source>
</evidence>
<dbReference type="InterPro" id="IPR011010">
    <property type="entry name" value="DNA_brk_join_enz"/>
</dbReference>
<organism evidence="5 6">
    <name type="scientific">[Actinomadura] parvosata subsp. kistnae</name>
    <dbReference type="NCBI Taxonomy" id="1909395"/>
    <lineage>
        <taxon>Bacteria</taxon>
        <taxon>Bacillati</taxon>
        <taxon>Actinomycetota</taxon>
        <taxon>Actinomycetes</taxon>
        <taxon>Streptosporangiales</taxon>
        <taxon>Streptosporangiaceae</taxon>
        <taxon>Nonomuraea</taxon>
    </lineage>
</organism>
<dbReference type="KEGG" id="noa:BKM31_16990"/>
<keyword evidence="6" id="KW-1185">Reference proteome</keyword>
<dbReference type="PROSITE" id="PS51898">
    <property type="entry name" value="TYR_RECOMBINASE"/>
    <property type="match status" value="1"/>
</dbReference>
<proteinExistence type="inferred from homology"/>
<feature type="domain" description="Tyr recombinase" evidence="4">
    <location>
        <begin position="149"/>
        <end position="357"/>
    </location>
</feature>
<dbReference type="InterPro" id="IPR050090">
    <property type="entry name" value="Tyrosine_recombinase_XerCD"/>
</dbReference>
<dbReference type="GO" id="GO:0015074">
    <property type="term" value="P:DNA integration"/>
    <property type="evidence" value="ECO:0007669"/>
    <property type="project" value="InterPro"/>
</dbReference>